<gene>
    <name evidence="2" type="ORF">SDC9_161385</name>
</gene>
<dbReference type="AlphaFoldDB" id="A0A645FL43"/>
<accession>A0A645FL43</accession>
<comment type="caution">
    <text evidence="2">The sequence shown here is derived from an EMBL/GenBank/DDBJ whole genome shotgun (WGS) entry which is preliminary data.</text>
</comment>
<name>A0A645FL43_9ZZZZ</name>
<evidence type="ECO:0000313" key="2">
    <source>
        <dbReference type="EMBL" id="MPN14059.1"/>
    </source>
</evidence>
<feature type="transmembrane region" description="Helical" evidence="1">
    <location>
        <begin position="12"/>
        <end position="35"/>
    </location>
</feature>
<evidence type="ECO:0000256" key="1">
    <source>
        <dbReference type="SAM" id="Phobius"/>
    </source>
</evidence>
<reference evidence="2" key="1">
    <citation type="submission" date="2019-08" db="EMBL/GenBank/DDBJ databases">
        <authorList>
            <person name="Kucharzyk K."/>
            <person name="Murdoch R.W."/>
            <person name="Higgins S."/>
            <person name="Loffler F."/>
        </authorList>
    </citation>
    <scope>NUCLEOTIDE SEQUENCE</scope>
</reference>
<keyword evidence="1" id="KW-0472">Membrane</keyword>
<organism evidence="2">
    <name type="scientific">bioreactor metagenome</name>
    <dbReference type="NCBI Taxonomy" id="1076179"/>
    <lineage>
        <taxon>unclassified sequences</taxon>
        <taxon>metagenomes</taxon>
        <taxon>ecological metagenomes</taxon>
    </lineage>
</organism>
<keyword evidence="1" id="KW-1133">Transmembrane helix</keyword>
<dbReference type="EMBL" id="VSSQ01060650">
    <property type="protein sequence ID" value="MPN14059.1"/>
    <property type="molecule type" value="Genomic_DNA"/>
</dbReference>
<protein>
    <submittedName>
        <fullName evidence="2">Uncharacterized protein</fullName>
    </submittedName>
</protein>
<keyword evidence="1" id="KW-0812">Transmembrane</keyword>
<proteinExistence type="predicted"/>
<sequence>MLSEEKSISRPIAVTISGFIIGRLFTCSTIPLIILFVFERLIAVIVPTIVEITVDITAIRIV</sequence>